<accession>A0ABR4CG11</accession>
<feature type="transmembrane region" description="Helical" evidence="7">
    <location>
        <begin position="223"/>
        <end position="241"/>
    </location>
</feature>
<comment type="subcellular location">
    <subcellularLocation>
        <location evidence="1">Membrane</location>
        <topology evidence="1">Multi-pass membrane protein</topology>
    </subcellularLocation>
</comment>
<name>A0ABR4CG11_9HELO</name>
<feature type="transmembrane region" description="Helical" evidence="7">
    <location>
        <begin position="253"/>
        <end position="278"/>
    </location>
</feature>
<feature type="transmembrane region" description="Helical" evidence="7">
    <location>
        <begin position="26"/>
        <end position="47"/>
    </location>
</feature>
<evidence type="ECO:0000256" key="1">
    <source>
        <dbReference type="ARBA" id="ARBA00004141"/>
    </source>
</evidence>
<reference evidence="9 10" key="1">
    <citation type="journal article" date="2024" name="Commun. Biol.">
        <title>Comparative genomic analysis of thermophilic fungi reveals convergent evolutionary adaptations and gene losses.</title>
        <authorList>
            <person name="Steindorff A.S."/>
            <person name="Aguilar-Pontes M.V."/>
            <person name="Robinson A.J."/>
            <person name="Andreopoulos B."/>
            <person name="LaButti K."/>
            <person name="Kuo A."/>
            <person name="Mondo S."/>
            <person name="Riley R."/>
            <person name="Otillar R."/>
            <person name="Haridas S."/>
            <person name="Lipzen A."/>
            <person name="Grimwood J."/>
            <person name="Schmutz J."/>
            <person name="Clum A."/>
            <person name="Reid I.D."/>
            <person name="Moisan M.C."/>
            <person name="Butler G."/>
            <person name="Nguyen T.T.M."/>
            <person name="Dewar K."/>
            <person name="Conant G."/>
            <person name="Drula E."/>
            <person name="Henrissat B."/>
            <person name="Hansel C."/>
            <person name="Singer S."/>
            <person name="Hutchinson M.I."/>
            <person name="de Vries R.P."/>
            <person name="Natvig D.O."/>
            <person name="Powell A.J."/>
            <person name="Tsang A."/>
            <person name="Grigoriev I.V."/>
        </authorList>
    </citation>
    <scope>NUCLEOTIDE SEQUENCE [LARGE SCALE GENOMIC DNA]</scope>
    <source>
        <strain evidence="9 10">CBS 494.80</strain>
    </source>
</reference>
<organism evidence="9 10">
    <name type="scientific">Oculimacula yallundae</name>
    <dbReference type="NCBI Taxonomy" id="86028"/>
    <lineage>
        <taxon>Eukaryota</taxon>
        <taxon>Fungi</taxon>
        <taxon>Dikarya</taxon>
        <taxon>Ascomycota</taxon>
        <taxon>Pezizomycotina</taxon>
        <taxon>Leotiomycetes</taxon>
        <taxon>Helotiales</taxon>
        <taxon>Ploettnerulaceae</taxon>
        <taxon>Oculimacula</taxon>
    </lineage>
</organism>
<dbReference type="PANTHER" id="PTHR33048">
    <property type="entry name" value="PTH11-LIKE INTEGRAL MEMBRANE PROTEIN (AFU_ORTHOLOGUE AFUA_5G11245)"/>
    <property type="match status" value="1"/>
</dbReference>
<evidence type="ECO:0000256" key="4">
    <source>
        <dbReference type="ARBA" id="ARBA00023136"/>
    </source>
</evidence>
<keyword evidence="10" id="KW-1185">Reference proteome</keyword>
<dbReference type="InterPro" id="IPR052337">
    <property type="entry name" value="SAT4-like"/>
</dbReference>
<keyword evidence="3 7" id="KW-1133">Transmembrane helix</keyword>
<dbReference type="PANTHER" id="PTHR33048:SF19">
    <property type="entry name" value="MEMBRANE PROTEIN PTH11-LIKE, PUTATIVE (AFU_ORTHOLOGUE AFUA_1G14080)-RELATED"/>
    <property type="match status" value="1"/>
</dbReference>
<feature type="domain" description="Rhodopsin" evidence="8">
    <location>
        <begin position="40"/>
        <end position="242"/>
    </location>
</feature>
<dbReference type="Pfam" id="PF20684">
    <property type="entry name" value="Fung_rhodopsin"/>
    <property type="match status" value="1"/>
</dbReference>
<keyword evidence="2 7" id="KW-0812">Transmembrane</keyword>
<feature type="transmembrane region" description="Helical" evidence="7">
    <location>
        <begin position="59"/>
        <end position="79"/>
    </location>
</feature>
<evidence type="ECO:0000256" key="6">
    <source>
        <dbReference type="SAM" id="MobiDB-lite"/>
    </source>
</evidence>
<feature type="compositionally biased region" description="Basic residues" evidence="6">
    <location>
        <begin position="360"/>
        <end position="370"/>
    </location>
</feature>
<feature type="region of interest" description="Disordered" evidence="6">
    <location>
        <begin position="354"/>
        <end position="381"/>
    </location>
</feature>
<feature type="transmembrane region" description="Helical" evidence="7">
    <location>
        <begin position="144"/>
        <end position="168"/>
    </location>
</feature>
<feature type="transmembrane region" description="Helical" evidence="7">
    <location>
        <begin position="188"/>
        <end position="211"/>
    </location>
</feature>
<protein>
    <recommendedName>
        <fullName evidence="8">Rhodopsin domain-containing protein</fullName>
    </recommendedName>
</protein>
<proteinExistence type="inferred from homology"/>
<comment type="similarity">
    <text evidence="5">Belongs to the SAT4 family.</text>
</comment>
<dbReference type="Proteomes" id="UP001595075">
    <property type="component" value="Unassembled WGS sequence"/>
</dbReference>
<evidence type="ECO:0000256" key="2">
    <source>
        <dbReference type="ARBA" id="ARBA00022692"/>
    </source>
</evidence>
<evidence type="ECO:0000256" key="3">
    <source>
        <dbReference type="ARBA" id="ARBA00022989"/>
    </source>
</evidence>
<dbReference type="EMBL" id="JAZHXI010000008">
    <property type="protein sequence ID" value="KAL2068904.1"/>
    <property type="molecule type" value="Genomic_DNA"/>
</dbReference>
<feature type="transmembrane region" description="Helical" evidence="7">
    <location>
        <begin position="99"/>
        <end position="117"/>
    </location>
</feature>
<evidence type="ECO:0000256" key="5">
    <source>
        <dbReference type="ARBA" id="ARBA00038359"/>
    </source>
</evidence>
<evidence type="ECO:0000313" key="9">
    <source>
        <dbReference type="EMBL" id="KAL2068904.1"/>
    </source>
</evidence>
<evidence type="ECO:0000256" key="7">
    <source>
        <dbReference type="SAM" id="Phobius"/>
    </source>
</evidence>
<dbReference type="InterPro" id="IPR049326">
    <property type="entry name" value="Rhodopsin_dom_fungi"/>
</dbReference>
<evidence type="ECO:0000313" key="10">
    <source>
        <dbReference type="Proteomes" id="UP001595075"/>
    </source>
</evidence>
<sequence length="412" mass="46768">MDIFRRLVVEAPDIQTFRDAKPTLLVSWWCTVYALAVIFLRICGRYVRAEKIFFEDGIMIMAIIPLLVRMAFVHVVLVYGTNNTKTDGLSEKSIQHREIGSQLVLVSRVFYAAYLWAIKYSTSMFLRTLTESVWQRSHQRLLKYLHIFLGATFIATVIVDLGACHPFSHYWQVTPDPGPQCRQGYAHLLTTGVLNIITNLAIIIFPIPMILKSRLPQAQKISIMLRLSLPILSIALTLYQIPRVIEYRGQQPFRSLLASFDILLATFTSNAIVLISLLQDRGYKKSKYKVQPLTYENRNGLAKMPTAGGGRRPSRWGSDEDLISEGKEGTGEIAMEVYPSRSLRGKGSVELGIRSASRAASRRSRSRARSRSSPVLEEPAKAKLQEIRVEETWQITVEDNVGNRNVRDHNRD</sequence>
<keyword evidence="4 7" id="KW-0472">Membrane</keyword>
<gene>
    <name evidence="9" type="ORF">VTL71DRAFT_15242</name>
</gene>
<comment type="caution">
    <text evidence="9">The sequence shown here is derived from an EMBL/GenBank/DDBJ whole genome shotgun (WGS) entry which is preliminary data.</text>
</comment>
<evidence type="ECO:0000259" key="8">
    <source>
        <dbReference type="Pfam" id="PF20684"/>
    </source>
</evidence>